<evidence type="ECO:0000256" key="1">
    <source>
        <dbReference type="SAM" id="Phobius"/>
    </source>
</evidence>
<dbReference type="EMBL" id="PQ008973">
    <property type="protein sequence ID" value="XDF89646.1"/>
    <property type="molecule type" value="Genomic_DNA"/>
</dbReference>
<name>A0AB39ABQ9_9CAUD</name>
<accession>A0AB39ABQ9</accession>
<keyword evidence="1" id="KW-1133">Transmembrane helix</keyword>
<protein>
    <submittedName>
        <fullName evidence="2">Uncharacterized protein</fullName>
    </submittedName>
</protein>
<organism evidence="2">
    <name type="scientific">Pectobacterium phage Pappous</name>
    <dbReference type="NCBI Taxonomy" id="3158140"/>
    <lineage>
        <taxon>Viruses</taxon>
        <taxon>Duplodnaviria</taxon>
        <taxon>Heunggongvirae</taxon>
        <taxon>Uroviricota</taxon>
        <taxon>Caudoviricetes</taxon>
    </lineage>
</organism>
<evidence type="ECO:0000313" key="2">
    <source>
        <dbReference type="EMBL" id="XDF89646.1"/>
    </source>
</evidence>
<gene>
    <name evidence="2" type="ORF">KGKXNULN_CDS0010</name>
</gene>
<sequence length="36" mass="3950">MLLILLSIAIGWAITAGMYIGFVLWLAKSIEKDKGL</sequence>
<proteinExistence type="predicted"/>
<reference evidence="2" key="1">
    <citation type="journal article" date="2024" name="Virus Res.">
        <title>A novel genus of Pectobacterium bacteriophages display broad host range by targeting several species of Danish soft rot isolates.</title>
        <authorList>
            <person name="Pedersen J.S."/>
            <person name="Carstens A.B."/>
            <person name="Rothgard M.M."/>
            <person name="Roy C."/>
            <person name="Viry A."/>
            <person name="Papudeshi B."/>
            <person name="Kot W."/>
            <person name="Hille F."/>
            <person name="Franz C.M.A.P."/>
            <person name="Edwards R."/>
            <person name="Hansen L.H."/>
        </authorList>
    </citation>
    <scope>NUCLEOTIDE SEQUENCE</scope>
</reference>
<keyword evidence="1" id="KW-0472">Membrane</keyword>
<reference evidence="2" key="2">
    <citation type="submission" date="2024-07" db="EMBL/GenBank/DDBJ databases">
        <authorList>
            <person name="Pedersen J.S."/>
            <person name="Mulbjerg M.R."/>
            <person name="Carstens A.B."/>
            <person name="Hansen L.H."/>
        </authorList>
    </citation>
    <scope>NUCLEOTIDE SEQUENCE</scope>
</reference>
<feature type="transmembrane region" description="Helical" evidence="1">
    <location>
        <begin position="6"/>
        <end position="27"/>
    </location>
</feature>
<keyword evidence="1" id="KW-0812">Transmembrane</keyword>